<evidence type="ECO:0000256" key="1">
    <source>
        <dbReference type="SAM" id="SignalP"/>
    </source>
</evidence>
<evidence type="ECO:0000313" key="3">
    <source>
        <dbReference type="Proteomes" id="UP000653454"/>
    </source>
</evidence>
<reference evidence="2" key="1">
    <citation type="submission" date="2020-11" db="EMBL/GenBank/DDBJ databases">
        <authorList>
            <person name="Whiteford S."/>
        </authorList>
    </citation>
    <scope>NUCLEOTIDE SEQUENCE</scope>
</reference>
<accession>A0A8S4FYF5</accession>
<gene>
    <name evidence="2" type="ORF">PLXY2_LOCUS12153</name>
</gene>
<organism evidence="2 3">
    <name type="scientific">Plutella xylostella</name>
    <name type="common">Diamondback moth</name>
    <name type="synonym">Plutella maculipennis</name>
    <dbReference type="NCBI Taxonomy" id="51655"/>
    <lineage>
        <taxon>Eukaryota</taxon>
        <taxon>Metazoa</taxon>
        <taxon>Ecdysozoa</taxon>
        <taxon>Arthropoda</taxon>
        <taxon>Hexapoda</taxon>
        <taxon>Insecta</taxon>
        <taxon>Pterygota</taxon>
        <taxon>Neoptera</taxon>
        <taxon>Endopterygota</taxon>
        <taxon>Lepidoptera</taxon>
        <taxon>Glossata</taxon>
        <taxon>Ditrysia</taxon>
        <taxon>Yponomeutoidea</taxon>
        <taxon>Plutellidae</taxon>
        <taxon>Plutella</taxon>
    </lineage>
</organism>
<keyword evidence="1" id="KW-0732">Signal</keyword>
<feature type="signal peptide" evidence="1">
    <location>
        <begin position="1"/>
        <end position="30"/>
    </location>
</feature>
<sequence length="56" mass="6264">MLDHPSLKSPTMFVFCVLAVSVTKFDFASGAAVDRPDTNKDLVLAFVGSWKFHQYQ</sequence>
<dbReference type="Proteomes" id="UP000653454">
    <property type="component" value="Unassembled WGS sequence"/>
</dbReference>
<feature type="chain" id="PRO_5035714458" evidence="1">
    <location>
        <begin position="31"/>
        <end position="56"/>
    </location>
</feature>
<keyword evidence="3" id="KW-1185">Reference proteome</keyword>
<protein>
    <submittedName>
        <fullName evidence="2">(diamondback moth) hypothetical protein</fullName>
    </submittedName>
</protein>
<dbReference type="AlphaFoldDB" id="A0A8S4FYF5"/>
<dbReference type="EMBL" id="CAJHNJ030000069">
    <property type="protein sequence ID" value="CAG9133883.1"/>
    <property type="molecule type" value="Genomic_DNA"/>
</dbReference>
<name>A0A8S4FYF5_PLUXY</name>
<evidence type="ECO:0000313" key="2">
    <source>
        <dbReference type="EMBL" id="CAG9133883.1"/>
    </source>
</evidence>
<comment type="caution">
    <text evidence="2">The sequence shown here is derived from an EMBL/GenBank/DDBJ whole genome shotgun (WGS) entry which is preliminary data.</text>
</comment>
<proteinExistence type="predicted"/>